<dbReference type="PROSITE" id="PS51450">
    <property type="entry name" value="LRR"/>
    <property type="match status" value="4"/>
</dbReference>
<dbReference type="Gene3D" id="3.80.10.10">
    <property type="entry name" value="Ribonuclease Inhibitor"/>
    <property type="match status" value="4"/>
</dbReference>
<dbReference type="AlphaFoldDB" id="A0AAV4BB14"/>
<organism evidence="6 7">
    <name type="scientific">Plakobranchus ocellatus</name>
    <dbReference type="NCBI Taxonomy" id="259542"/>
    <lineage>
        <taxon>Eukaryota</taxon>
        <taxon>Metazoa</taxon>
        <taxon>Spiralia</taxon>
        <taxon>Lophotrochozoa</taxon>
        <taxon>Mollusca</taxon>
        <taxon>Gastropoda</taxon>
        <taxon>Heterobranchia</taxon>
        <taxon>Euthyneura</taxon>
        <taxon>Panpulmonata</taxon>
        <taxon>Sacoglossa</taxon>
        <taxon>Placobranchoidea</taxon>
        <taxon>Plakobranchidae</taxon>
        <taxon>Plakobranchus</taxon>
    </lineage>
</organism>
<evidence type="ECO:0000256" key="4">
    <source>
        <dbReference type="SAM" id="Phobius"/>
    </source>
</evidence>
<comment type="caution">
    <text evidence="6">The sequence shown here is derived from an EMBL/GenBank/DDBJ whole genome shotgun (WGS) entry which is preliminary data.</text>
</comment>
<dbReference type="EMBL" id="BLXT01004716">
    <property type="protein sequence ID" value="GFO16763.1"/>
    <property type="molecule type" value="Genomic_DNA"/>
</dbReference>
<dbReference type="PRINTS" id="PR00019">
    <property type="entry name" value="LEURICHRPT"/>
</dbReference>
<keyword evidence="3" id="KW-0677">Repeat</keyword>
<gene>
    <name evidence="6" type="ORF">PoB_004326800</name>
</gene>
<dbReference type="GO" id="GO:0005615">
    <property type="term" value="C:extracellular space"/>
    <property type="evidence" value="ECO:0007669"/>
    <property type="project" value="TreeGrafter"/>
</dbReference>
<accession>A0AAV4BB14</accession>
<evidence type="ECO:0000313" key="6">
    <source>
        <dbReference type="EMBL" id="GFO16763.1"/>
    </source>
</evidence>
<keyword evidence="4" id="KW-0812">Transmembrane</keyword>
<dbReference type="InterPro" id="IPR003591">
    <property type="entry name" value="Leu-rich_rpt_typical-subtyp"/>
</dbReference>
<dbReference type="GO" id="GO:0031012">
    <property type="term" value="C:extracellular matrix"/>
    <property type="evidence" value="ECO:0007669"/>
    <property type="project" value="TreeGrafter"/>
</dbReference>
<keyword evidence="7" id="KW-1185">Reference proteome</keyword>
<dbReference type="PANTHER" id="PTHR24373:SF370">
    <property type="entry name" value="FISH-LIPS, ISOFORM E"/>
    <property type="match status" value="1"/>
</dbReference>
<dbReference type="Pfam" id="PF13855">
    <property type="entry name" value="LRR_8"/>
    <property type="match status" value="2"/>
</dbReference>
<evidence type="ECO:0000313" key="7">
    <source>
        <dbReference type="Proteomes" id="UP000735302"/>
    </source>
</evidence>
<keyword evidence="2 5" id="KW-0732">Signal</keyword>
<dbReference type="InterPro" id="IPR001611">
    <property type="entry name" value="Leu-rich_rpt"/>
</dbReference>
<keyword evidence="1" id="KW-0433">Leucine-rich repeat</keyword>
<name>A0AAV4BB14_9GAST</name>
<feature type="signal peptide" evidence="5">
    <location>
        <begin position="1"/>
        <end position="17"/>
    </location>
</feature>
<reference evidence="6 7" key="1">
    <citation type="journal article" date="2021" name="Elife">
        <title>Chloroplast acquisition without the gene transfer in kleptoplastic sea slugs, Plakobranchus ocellatus.</title>
        <authorList>
            <person name="Maeda T."/>
            <person name="Takahashi S."/>
            <person name="Yoshida T."/>
            <person name="Shimamura S."/>
            <person name="Takaki Y."/>
            <person name="Nagai Y."/>
            <person name="Toyoda A."/>
            <person name="Suzuki Y."/>
            <person name="Arimoto A."/>
            <person name="Ishii H."/>
            <person name="Satoh N."/>
            <person name="Nishiyama T."/>
            <person name="Hasebe M."/>
            <person name="Maruyama T."/>
            <person name="Minagawa J."/>
            <person name="Obokata J."/>
            <person name="Shigenobu S."/>
        </authorList>
    </citation>
    <scope>NUCLEOTIDE SEQUENCE [LARGE SCALE GENOMIC DNA]</scope>
</reference>
<dbReference type="SUPFAM" id="SSF52058">
    <property type="entry name" value="L domain-like"/>
    <property type="match status" value="2"/>
</dbReference>
<keyword evidence="6" id="KW-0675">Receptor</keyword>
<evidence type="ECO:0000256" key="1">
    <source>
        <dbReference type="ARBA" id="ARBA00022614"/>
    </source>
</evidence>
<sequence length="905" mass="102990">MLLTVILVYLVVSPVWGGIYVPCSSNCTCWYDDNHFIAVNCSARGFYSIPQDMPETAISLDLSYNLISTWRTASIAKLVHLSDIDLSNNVIIEIISDEKLKFISDQHTDTRPSPRASHDLSLKTLLLNDNQIASLENETFAEFSSLEQLDLSRNRLNILPPGVFRGLYSLESLNLQQNNLDLRSETYPTTVFADLKRLERLNIQGNYKPDTRLSQWMPTLTSFVHLNNTDIRAIVNRAYPDKALSSLVSLSVLQMDALHYDILPGPGFRYLTNLTVLDFSKSMALTGLPELFFSNFSFQKPLQLILSRCGLNFIHPDSFAYLPTLHSLSLRDNVYIDFSGFEIASRGFLKTNIKKLDISRLHGASMLTLQGKSFQNLRDLSLEELIMDYNHIMFINASVMGYMPRTLRKLSVGRNRLNDIDFLSGLLRLTHLEVFNISVQNKYYWAESKTSPGNRQNRSKPINISKYKRFPLRMLNRRHHTRSVLSQLKNREQRQEISKEFLQKLQGKFCPVDDASHSKISTLRTPTRMFNVSQAMVDAFHTGKHDLEAWDLQRFILHARPIPLPMNLKELYFSETKLGVAIPEAQFQSRNVLKKLDLSGNYLWCLGGPVTGLHFLEYLDLSGNHAILLSPYFFTDMSSLKKLLLSTNVIGSSLEADIEGRTFSQLSGLEFLDLSQCAISTLHPHAFISNRNLRVLLINHNALDFFQPDLSQLRNLSYLDLSHNDLRELSTSVSASLDLIASVNPAITIDLSENPLVCDCSAFPFLNWILSTKVNLKNLEVYRCKYVNGSFLLVSDVVGKLMPSLYSRCHDQDMFTVVLVAFFVLTMALTAAAIYSHFHSRLLFLIYISKKRYFQSFFDIEQSGIRDAFLLFDDESRVWRSFVARVARISPMFGASVAQGLVSPP</sequence>
<keyword evidence="4" id="KW-0472">Membrane</keyword>
<keyword evidence="4" id="KW-1133">Transmembrane helix</keyword>
<protein>
    <submittedName>
        <fullName evidence="6">Toll-like receptor e</fullName>
    </submittedName>
</protein>
<dbReference type="SMART" id="SM00369">
    <property type="entry name" value="LRR_TYP"/>
    <property type="match status" value="8"/>
</dbReference>
<dbReference type="InterPro" id="IPR032675">
    <property type="entry name" value="LRR_dom_sf"/>
</dbReference>
<dbReference type="PANTHER" id="PTHR24373">
    <property type="entry name" value="SLIT RELATED LEUCINE-RICH REPEAT NEURONAL PROTEIN"/>
    <property type="match status" value="1"/>
</dbReference>
<evidence type="ECO:0000256" key="2">
    <source>
        <dbReference type="ARBA" id="ARBA00022729"/>
    </source>
</evidence>
<dbReference type="Proteomes" id="UP000735302">
    <property type="component" value="Unassembled WGS sequence"/>
</dbReference>
<evidence type="ECO:0000256" key="5">
    <source>
        <dbReference type="SAM" id="SignalP"/>
    </source>
</evidence>
<feature type="transmembrane region" description="Helical" evidence="4">
    <location>
        <begin position="814"/>
        <end position="835"/>
    </location>
</feature>
<feature type="chain" id="PRO_5043427762" evidence="5">
    <location>
        <begin position="18"/>
        <end position="905"/>
    </location>
</feature>
<dbReference type="InterPro" id="IPR050328">
    <property type="entry name" value="Dev_Immune_Receptor"/>
</dbReference>
<proteinExistence type="predicted"/>
<evidence type="ECO:0000256" key="3">
    <source>
        <dbReference type="ARBA" id="ARBA00022737"/>
    </source>
</evidence>